<keyword evidence="2" id="KW-1185">Reference proteome</keyword>
<dbReference type="Pfam" id="PF02620">
    <property type="entry name" value="YceD"/>
    <property type="match status" value="1"/>
</dbReference>
<dbReference type="Proteomes" id="UP000037146">
    <property type="component" value="Unassembled WGS sequence"/>
</dbReference>
<dbReference type="PATRIC" id="fig|1679170.3.peg.1548"/>
<name>A0A0K9GRU8_9BACI</name>
<gene>
    <name evidence="1" type="ORF">AC625_07205</name>
</gene>
<sequence length="173" mass="19667">MKWTIGQLQKFRDKELRIDEFVDISDIKERDSQIRGVSPIKVTGRVDIHSSDITFHLHLSGTLILPCSRTLVDVKYPIDIDTTETFILKAELAEYAMDEATAIIGDVVDLIPVIKENLLLEIPMQVFCEDVNVEGAAPQTGEHWSVLNEEEQKQKVDPRLAKLANYFDNNKES</sequence>
<dbReference type="EMBL" id="LFZW01000001">
    <property type="protein sequence ID" value="KMY49341.1"/>
    <property type="molecule type" value="Genomic_DNA"/>
</dbReference>
<dbReference type="InterPro" id="IPR003772">
    <property type="entry name" value="YceD"/>
</dbReference>
<comment type="caution">
    <text evidence="1">The sequence shown here is derived from an EMBL/GenBank/DDBJ whole genome shotgun (WGS) entry which is preliminary data.</text>
</comment>
<evidence type="ECO:0008006" key="3">
    <source>
        <dbReference type="Google" id="ProtNLM"/>
    </source>
</evidence>
<dbReference type="STRING" id="1679170.AC625_07205"/>
<dbReference type="OrthoDB" id="9790372at2"/>
<evidence type="ECO:0000313" key="1">
    <source>
        <dbReference type="EMBL" id="KMY49341.1"/>
    </source>
</evidence>
<accession>A0A0K9GRU8</accession>
<dbReference type="AlphaFoldDB" id="A0A0K9GRU8"/>
<dbReference type="RefSeq" id="WP_049680674.1">
    <property type="nucleotide sequence ID" value="NZ_LFZW01000001.1"/>
</dbReference>
<evidence type="ECO:0000313" key="2">
    <source>
        <dbReference type="Proteomes" id="UP000037146"/>
    </source>
</evidence>
<reference evidence="2" key="1">
    <citation type="submission" date="2015-07" db="EMBL/GenBank/DDBJ databases">
        <title>Genome sequencing project for genomic taxonomy and phylogenomics of Bacillus-like bacteria.</title>
        <authorList>
            <person name="Liu B."/>
            <person name="Wang J."/>
            <person name="Zhu Y."/>
            <person name="Liu G."/>
            <person name="Chen Q."/>
            <person name="Chen Z."/>
            <person name="Lan J."/>
            <person name="Che J."/>
            <person name="Ge C."/>
            <person name="Shi H."/>
            <person name="Pan Z."/>
            <person name="Liu X."/>
        </authorList>
    </citation>
    <scope>NUCLEOTIDE SEQUENCE [LARGE SCALE GENOMIC DNA]</scope>
    <source>
        <strain evidence="2">FJAT-27997</strain>
    </source>
</reference>
<protein>
    <recommendedName>
        <fullName evidence="3">DUF177 domain-containing protein</fullName>
    </recommendedName>
</protein>
<organism evidence="1 2">
    <name type="scientific">Peribacillus loiseleuriae</name>
    <dbReference type="NCBI Taxonomy" id="1679170"/>
    <lineage>
        <taxon>Bacteria</taxon>
        <taxon>Bacillati</taxon>
        <taxon>Bacillota</taxon>
        <taxon>Bacilli</taxon>
        <taxon>Bacillales</taxon>
        <taxon>Bacillaceae</taxon>
        <taxon>Peribacillus</taxon>
    </lineage>
</organism>
<proteinExistence type="predicted"/>